<dbReference type="SMART" id="SM00671">
    <property type="entry name" value="SEL1"/>
    <property type="match status" value="12"/>
</dbReference>
<dbReference type="Pfam" id="PF00069">
    <property type="entry name" value="Pkinase"/>
    <property type="match status" value="1"/>
</dbReference>
<dbReference type="InterPro" id="IPR011009">
    <property type="entry name" value="Kinase-like_dom_sf"/>
</dbReference>
<dbReference type="SUPFAM" id="SSF56112">
    <property type="entry name" value="Protein kinase-like (PK-like)"/>
    <property type="match status" value="1"/>
</dbReference>
<accession>A0ABQ2DBX2</accession>
<keyword evidence="1 3" id="KW-0547">Nucleotide-binding</keyword>
<organism evidence="6 7">
    <name type="scientific">Deinococcus roseus</name>
    <dbReference type="NCBI Taxonomy" id="392414"/>
    <lineage>
        <taxon>Bacteria</taxon>
        <taxon>Thermotogati</taxon>
        <taxon>Deinococcota</taxon>
        <taxon>Deinococci</taxon>
        <taxon>Deinococcales</taxon>
        <taxon>Deinococcaceae</taxon>
        <taxon>Deinococcus</taxon>
    </lineage>
</organism>
<protein>
    <recommendedName>
        <fullName evidence="5">Protein kinase domain-containing protein</fullName>
    </recommendedName>
</protein>
<evidence type="ECO:0000256" key="2">
    <source>
        <dbReference type="ARBA" id="ARBA00022840"/>
    </source>
</evidence>
<dbReference type="PROSITE" id="PS00108">
    <property type="entry name" value="PROTEIN_KINASE_ST"/>
    <property type="match status" value="1"/>
</dbReference>
<dbReference type="PANTHER" id="PTHR11102">
    <property type="entry name" value="SEL-1-LIKE PROTEIN"/>
    <property type="match status" value="1"/>
</dbReference>
<feature type="compositionally biased region" description="Pro residues" evidence="4">
    <location>
        <begin position="316"/>
        <end position="325"/>
    </location>
</feature>
<feature type="binding site" evidence="3">
    <location>
        <position position="70"/>
    </location>
    <ligand>
        <name>ATP</name>
        <dbReference type="ChEBI" id="CHEBI:30616"/>
    </ligand>
</feature>
<keyword evidence="7" id="KW-1185">Reference proteome</keyword>
<gene>
    <name evidence="6" type="ORF">GCM10008938_42790</name>
</gene>
<dbReference type="Pfam" id="PF08238">
    <property type="entry name" value="Sel1"/>
    <property type="match status" value="12"/>
</dbReference>
<dbReference type="InterPro" id="IPR011990">
    <property type="entry name" value="TPR-like_helical_dom_sf"/>
</dbReference>
<feature type="domain" description="Protein kinase" evidence="5">
    <location>
        <begin position="41"/>
        <end position="304"/>
    </location>
</feature>
<keyword evidence="2 3" id="KW-0067">ATP-binding</keyword>
<dbReference type="Gene3D" id="1.25.40.10">
    <property type="entry name" value="Tetratricopeptide repeat domain"/>
    <property type="match status" value="2"/>
</dbReference>
<evidence type="ECO:0000313" key="7">
    <source>
        <dbReference type="Proteomes" id="UP000632222"/>
    </source>
</evidence>
<dbReference type="PROSITE" id="PS50011">
    <property type="entry name" value="PROTEIN_KINASE_DOM"/>
    <property type="match status" value="1"/>
</dbReference>
<dbReference type="SUPFAM" id="SSF81901">
    <property type="entry name" value="HCP-like"/>
    <property type="match status" value="2"/>
</dbReference>
<dbReference type="CDD" id="cd14014">
    <property type="entry name" value="STKc_PknB_like"/>
    <property type="match status" value="1"/>
</dbReference>
<dbReference type="PROSITE" id="PS00107">
    <property type="entry name" value="PROTEIN_KINASE_ATP"/>
    <property type="match status" value="1"/>
</dbReference>
<proteinExistence type="predicted"/>
<dbReference type="EMBL" id="BMOD01000024">
    <property type="protein sequence ID" value="GGJ52214.1"/>
    <property type="molecule type" value="Genomic_DNA"/>
</dbReference>
<evidence type="ECO:0000313" key="6">
    <source>
        <dbReference type="EMBL" id="GGJ52214.1"/>
    </source>
</evidence>
<name>A0ABQ2DBX2_9DEIO</name>
<evidence type="ECO:0000259" key="5">
    <source>
        <dbReference type="PROSITE" id="PS50011"/>
    </source>
</evidence>
<sequence>MSVICPHCHNTLTDDPFRCPICGWLLKQHLKVGTKLQQGKYTIGKVLGRGGFGITYLGANTFLGRTVAIKELFVDGLTTRGSQDRVVPANPEVFEQEKARFSREAQLLTQFDHPNIVKVLDGFEENNTGYLVMEHLTGQTLAERIAEKGKLHLDQVQSICLQVTEALEVVHAAGMLHRDIKPENIFLTDTGRTVLIDFGTARHFEANKTSNHTRMVTPGYAPLEQYATQAKAGAYTDFYSLGATLYHALLGKAPPASIDRVTGAALEPLPLPAGHVLQKVIQNSLSLQVQERPQTAQSLKQLLLPLVPSGRSFTPTPSPPPPPHAPSAEELYARGIRAQQGEGVPRDEKTAAHWYRMAADQGHASAQNDLGFLYMKGRGVVQSHAEAAKLFRQAAEQGHAIAQYNLAVLFEHGTGVTQSLVQAFDWYRKAARQEHLKAQSKLARMYEKGLGIPADLKEAVFWYEKAAEQGDISSQHHLGLLSEQEENSNAARTLYWYQKAAQQGHREAQFKVAQSFSEGHGTPINLQQAAYWHRKAADQGHLEAQFLLGLLLEQGLGISKDLKQAYLMFQQAAQGGVLEAQFKVGLFLEEGWGTKPDAAQAALWYRRAADQGHGVAQNNLGVLFEAGRGVMQSMQQAIHWYRLAAQGGNAAAQYNLGILYEEGKGVHQDLGQALHWFQKSAEQGEAEAQFSTATFYEKGLGVVRDETQAFHWYKQAADQNHPEALLQLGKMHEQGRGTPKNRALAIECYQLAQDQGIDEAAERLKKLLKPRWKIF</sequence>
<dbReference type="InterPro" id="IPR017441">
    <property type="entry name" value="Protein_kinase_ATP_BS"/>
</dbReference>
<reference evidence="7" key="1">
    <citation type="journal article" date="2019" name="Int. J. Syst. Evol. Microbiol.">
        <title>The Global Catalogue of Microorganisms (GCM) 10K type strain sequencing project: providing services to taxonomists for standard genome sequencing and annotation.</title>
        <authorList>
            <consortium name="The Broad Institute Genomics Platform"/>
            <consortium name="The Broad Institute Genome Sequencing Center for Infectious Disease"/>
            <person name="Wu L."/>
            <person name="Ma J."/>
        </authorList>
    </citation>
    <scope>NUCLEOTIDE SEQUENCE [LARGE SCALE GENOMIC DNA]</scope>
    <source>
        <strain evidence="7">JCM 14370</strain>
    </source>
</reference>
<dbReference type="InterPro" id="IPR050767">
    <property type="entry name" value="Sel1_AlgK"/>
</dbReference>
<feature type="region of interest" description="Disordered" evidence="4">
    <location>
        <begin position="309"/>
        <end position="328"/>
    </location>
</feature>
<dbReference type="InterPro" id="IPR000719">
    <property type="entry name" value="Prot_kinase_dom"/>
</dbReference>
<evidence type="ECO:0000256" key="3">
    <source>
        <dbReference type="PROSITE-ProRule" id="PRU10141"/>
    </source>
</evidence>
<evidence type="ECO:0000256" key="1">
    <source>
        <dbReference type="ARBA" id="ARBA00022741"/>
    </source>
</evidence>
<dbReference type="InterPro" id="IPR008271">
    <property type="entry name" value="Ser/Thr_kinase_AS"/>
</dbReference>
<dbReference type="RefSeq" id="WP_189006691.1">
    <property type="nucleotide sequence ID" value="NZ_BMOD01000024.1"/>
</dbReference>
<dbReference type="InterPro" id="IPR006597">
    <property type="entry name" value="Sel1-like"/>
</dbReference>
<dbReference type="Proteomes" id="UP000632222">
    <property type="component" value="Unassembled WGS sequence"/>
</dbReference>
<dbReference type="SMART" id="SM00220">
    <property type="entry name" value="S_TKc"/>
    <property type="match status" value="1"/>
</dbReference>
<comment type="caution">
    <text evidence="6">The sequence shown here is derived from an EMBL/GenBank/DDBJ whole genome shotgun (WGS) entry which is preliminary data.</text>
</comment>
<dbReference type="Gene3D" id="1.10.510.10">
    <property type="entry name" value="Transferase(Phosphotransferase) domain 1"/>
    <property type="match status" value="1"/>
</dbReference>
<dbReference type="PANTHER" id="PTHR11102:SF160">
    <property type="entry name" value="ERAD-ASSOCIATED E3 UBIQUITIN-PROTEIN LIGASE COMPONENT HRD3"/>
    <property type="match status" value="1"/>
</dbReference>
<evidence type="ECO:0000256" key="4">
    <source>
        <dbReference type="SAM" id="MobiDB-lite"/>
    </source>
</evidence>